<dbReference type="OrthoDB" id="1911783at2759"/>
<dbReference type="PANTHER" id="PTHR47939:SF5">
    <property type="entry name" value="PENTACOTRIPEPTIDE-REPEAT REGION OF PRORP DOMAIN-CONTAINING PROTEIN"/>
    <property type="match status" value="1"/>
</dbReference>
<dbReference type="PANTHER" id="PTHR47939">
    <property type="entry name" value="MEMBRANE-ASSOCIATED SALT-INDUCIBLE PROTEIN-LIKE"/>
    <property type="match status" value="1"/>
</dbReference>
<dbReference type="InterPro" id="IPR011990">
    <property type="entry name" value="TPR-like_helical_dom_sf"/>
</dbReference>
<reference evidence="4" key="1">
    <citation type="submission" date="2020-09" db="EMBL/GenBank/DDBJ databases">
        <title>Genome-Enabled Discovery of Anthraquinone Biosynthesis in Senna tora.</title>
        <authorList>
            <person name="Kang S.-H."/>
            <person name="Pandey R.P."/>
            <person name="Lee C.-M."/>
            <person name="Sim J.-S."/>
            <person name="Jeong J.-T."/>
            <person name="Choi B.-S."/>
            <person name="Jung M."/>
            <person name="Ginzburg D."/>
            <person name="Zhao K."/>
            <person name="Won S.Y."/>
            <person name="Oh T.-J."/>
            <person name="Yu Y."/>
            <person name="Kim N.-H."/>
            <person name="Lee O.R."/>
            <person name="Lee T.-H."/>
            <person name="Bashyal P."/>
            <person name="Kim T.-S."/>
            <person name="Lee W.-H."/>
            <person name="Kawkins C."/>
            <person name="Kim C.-K."/>
            <person name="Kim J.S."/>
            <person name="Ahn B.O."/>
            <person name="Rhee S.Y."/>
            <person name="Sohng J.K."/>
        </authorList>
    </citation>
    <scope>NUCLEOTIDE SEQUENCE</scope>
    <source>
        <tissue evidence="4">Leaf</tissue>
    </source>
</reference>
<dbReference type="InterPro" id="IPR002885">
    <property type="entry name" value="PPR_rpt"/>
</dbReference>
<protein>
    <submittedName>
        <fullName evidence="4">Pentatricopeptide repeat-containing protein</fullName>
    </submittedName>
</protein>
<proteinExistence type="inferred from homology"/>
<accession>A0A834TTR6</accession>
<evidence type="ECO:0000256" key="3">
    <source>
        <dbReference type="PROSITE-ProRule" id="PRU00708"/>
    </source>
</evidence>
<dbReference type="Proteomes" id="UP000634136">
    <property type="component" value="Unassembled WGS sequence"/>
</dbReference>
<sequence>MVIGVTKHCKNYLHFNFLLNQCPPARTLSSLPKLEQAVRAEVETKNYGKIPDLLNSSESCRSPNPFSFFSSFPQNLRVQIIDEMLQSFIYIRPRNKPNIAYSHLLSYTLESSHPLPLALAILQRTLRSGCIPVPQTHVLLTSAWLDKRKTHSVSNILLEMQSIGYHPDCKTCNYLLSSLCGMSGAGCIPDIESHDIVIGAMCRVRRTAEALNLMKKMVVKYGLTPAQGTLLKLLAALRANREIWKAVEMIEFLEKEGYAVGFESYEMVIKGCLEKDEYVLAGKVAMWMTERGFIPFIKVRQKIIEGLASIGEWKIACTVRQRFTELGS</sequence>
<feature type="repeat" description="PPR" evidence="3">
    <location>
        <begin position="190"/>
        <end position="225"/>
    </location>
</feature>
<evidence type="ECO:0000256" key="1">
    <source>
        <dbReference type="ARBA" id="ARBA00007626"/>
    </source>
</evidence>
<dbReference type="PROSITE" id="PS51375">
    <property type="entry name" value="PPR"/>
    <property type="match status" value="1"/>
</dbReference>
<dbReference type="AlphaFoldDB" id="A0A834TTR6"/>
<dbReference type="InterPro" id="IPR050667">
    <property type="entry name" value="PPR-containing_protein"/>
</dbReference>
<evidence type="ECO:0000313" key="4">
    <source>
        <dbReference type="EMBL" id="KAF7827918.1"/>
    </source>
</evidence>
<name>A0A834TTR6_9FABA</name>
<gene>
    <name evidence="4" type="ORF">G2W53_019082</name>
</gene>
<keyword evidence="2" id="KW-0677">Repeat</keyword>
<evidence type="ECO:0000256" key="2">
    <source>
        <dbReference type="ARBA" id="ARBA00022737"/>
    </source>
</evidence>
<evidence type="ECO:0000313" key="5">
    <source>
        <dbReference type="Proteomes" id="UP000634136"/>
    </source>
</evidence>
<organism evidence="4 5">
    <name type="scientific">Senna tora</name>
    <dbReference type="NCBI Taxonomy" id="362788"/>
    <lineage>
        <taxon>Eukaryota</taxon>
        <taxon>Viridiplantae</taxon>
        <taxon>Streptophyta</taxon>
        <taxon>Embryophyta</taxon>
        <taxon>Tracheophyta</taxon>
        <taxon>Spermatophyta</taxon>
        <taxon>Magnoliopsida</taxon>
        <taxon>eudicotyledons</taxon>
        <taxon>Gunneridae</taxon>
        <taxon>Pentapetalae</taxon>
        <taxon>rosids</taxon>
        <taxon>fabids</taxon>
        <taxon>Fabales</taxon>
        <taxon>Fabaceae</taxon>
        <taxon>Caesalpinioideae</taxon>
        <taxon>Cassia clade</taxon>
        <taxon>Senna</taxon>
    </lineage>
</organism>
<dbReference type="EMBL" id="JAAIUW010000006">
    <property type="protein sequence ID" value="KAF7827918.1"/>
    <property type="molecule type" value="Genomic_DNA"/>
</dbReference>
<comment type="caution">
    <text evidence="4">The sequence shown here is derived from an EMBL/GenBank/DDBJ whole genome shotgun (WGS) entry which is preliminary data.</text>
</comment>
<dbReference type="Gene3D" id="1.25.40.10">
    <property type="entry name" value="Tetratricopeptide repeat domain"/>
    <property type="match status" value="2"/>
</dbReference>
<comment type="similarity">
    <text evidence="1">Belongs to the PPR family. P subfamily.</text>
</comment>
<keyword evidence="5" id="KW-1185">Reference proteome</keyword>